<keyword evidence="4" id="KW-1185">Reference proteome</keyword>
<dbReference type="AlphaFoldDB" id="A0A4Y3WJD1"/>
<accession>A0A4Y3WJD1</accession>
<dbReference type="PANTHER" id="PTHR43674">
    <property type="entry name" value="NITRILASE C965.09-RELATED"/>
    <property type="match status" value="1"/>
</dbReference>
<organism evidence="3 4">
    <name type="scientific">Pseudonocardia hydrocarbonoxydans</name>
    <dbReference type="NCBI Taxonomy" id="76726"/>
    <lineage>
        <taxon>Bacteria</taxon>
        <taxon>Bacillati</taxon>
        <taxon>Actinomycetota</taxon>
        <taxon>Actinomycetes</taxon>
        <taxon>Pseudonocardiales</taxon>
        <taxon>Pseudonocardiaceae</taxon>
        <taxon>Pseudonocardia</taxon>
    </lineage>
</organism>
<gene>
    <name evidence="3" type="ORF">PHY01_06440</name>
</gene>
<evidence type="ECO:0000313" key="3">
    <source>
        <dbReference type="EMBL" id="GEC18361.1"/>
    </source>
</evidence>
<evidence type="ECO:0000313" key="4">
    <source>
        <dbReference type="Proteomes" id="UP000320338"/>
    </source>
</evidence>
<name>A0A4Y3WJD1_9PSEU</name>
<dbReference type="InterPro" id="IPR003010">
    <property type="entry name" value="C-N_Hydrolase"/>
</dbReference>
<dbReference type="GO" id="GO:0016811">
    <property type="term" value="F:hydrolase activity, acting on carbon-nitrogen (but not peptide) bonds, in linear amides"/>
    <property type="evidence" value="ECO:0007669"/>
    <property type="project" value="TreeGrafter"/>
</dbReference>
<dbReference type="InterPro" id="IPR036526">
    <property type="entry name" value="C-N_Hydrolase_sf"/>
</dbReference>
<keyword evidence="1" id="KW-0378">Hydrolase</keyword>
<proteinExistence type="predicted"/>
<sequence length="259" mass="27148">MRTVGVAVLSHTVPAPRTRGDVRLNYLRIADLVVGMAHGEPGLDLIVFPEYGTHGFRTAPEAGPLVEPGEDVAIFARACRTAGVWGVFSTSGGCCRPEPGHAVVLIDDRGEVVARHRRGPGGRGGDPPDVVDGPGGLRTGLSISRDDPLAGPRCRYNGAELLVRYQAEPGLPAAAQVRAARAAAWLGTCYVVAPNAAGRSGPHRWSGHSTIVGFDGATLAACGDEEHEFSYAELSVDALRRARAGRRRPGPTPVPARAC</sequence>
<protein>
    <recommendedName>
        <fullName evidence="2">CN hydrolase domain-containing protein</fullName>
    </recommendedName>
</protein>
<dbReference type="EMBL" id="BJNG01000005">
    <property type="protein sequence ID" value="GEC18361.1"/>
    <property type="molecule type" value="Genomic_DNA"/>
</dbReference>
<evidence type="ECO:0000259" key="2">
    <source>
        <dbReference type="PROSITE" id="PS50263"/>
    </source>
</evidence>
<dbReference type="PANTHER" id="PTHR43674:SF14">
    <property type="entry name" value="ALIPHATIC AMIDASE"/>
    <property type="match status" value="1"/>
</dbReference>
<dbReference type="OrthoDB" id="9811121at2"/>
<dbReference type="PROSITE" id="PS50263">
    <property type="entry name" value="CN_HYDROLASE"/>
    <property type="match status" value="1"/>
</dbReference>
<dbReference type="Pfam" id="PF00795">
    <property type="entry name" value="CN_hydrolase"/>
    <property type="match status" value="1"/>
</dbReference>
<evidence type="ECO:0000256" key="1">
    <source>
        <dbReference type="ARBA" id="ARBA00022801"/>
    </source>
</evidence>
<dbReference type="Proteomes" id="UP000320338">
    <property type="component" value="Unassembled WGS sequence"/>
</dbReference>
<feature type="domain" description="CN hydrolase" evidence="2">
    <location>
        <begin position="4"/>
        <end position="236"/>
    </location>
</feature>
<dbReference type="SUPFAM" id="SSF56317">
    <property type="entry name" value="Carbon-nitrogen hydrolase"/>
    <property type="match status" value="1"/>
</dbReference>
<dbReference type="Gene3D" id="3.60.110.10">
    <property type="entry name" value="Carbon-nitrogen hydrolase"/>
    <property type="match status" value="1"/>
</dbReference>
<reference evidence="3 4" key="1">
    <citation type="submission" date="2019-06" db="EMBL/GenBank/DDBJ databases">
        <title>Whole genome shotgun sequence of Pseudonocardia hydrocarbonoxydans NBRC 14498.</title>
        <authorList>
            <person name="Hosoyama A."/>
            <person name="Uohara A."/>
            <person name="Ohji S."/>
            <person name="Ichikawa N."/>
        </authorList>
    </citation>
    <scope>NUCLEOTIDE SEQUENCE [LARGE SCALE GENOMIC DNA]</scope>
    <source>
        <strain evidence="3 4">NBRC 14498</strain>
    </source>
</reference>
<dbReference type="RefSeq" id="WP_141276879.1">
    <property type="nucleotide sequence ID" value="NZ_BAAARZ010000027.1"/>
</dbReference>
<comment type="caution">
    <text evidence="3">The sequence shown here is derived from an EMBL/GenBank/DDBJ whole genome shotgun (WGS) entry which is preliminary data.</text>
</comment>
<dbReference type="InterPro" id="IPR050345">
    <property type="entry name" value="Aliph_Amidase/BUP"/>
</dbReference>